<comment type="caution">
    <text evidence="2">The sequence shown here is derived from an EMBL/GenBank/DDBJ whole genome shotgun (WGS) entry which is preliminary data.</text>
</comment>
<evidence type="ECO:0000313" key="2">
    <source>
        <dbReference type="EMBL" id="RAU82812.1"/>
    </source>
</evidence>
<name>A0A364REW2_9BACT</name>
<dbReference type="AlphaFoldDB" id="A0A364REW2"/>
<evidence type="ECO:0000313" key="3">
    <source>
        <dbReference type="Proteomes" id="UP000251692"/>
    </source>
</evidence>
<evidence type="ECO:0008006" key="4">
    <source>
        <dbReference type="Google" id="ProtNLM"/>
    </source>
</evidence>
<dbReference type="OrthoDB" id="1405967at2"/>
<sequence length="299" mass="33191">MKKLFLLLIALLAFNTNTHACDKGCTMGGSYFGILPQFHKNFAGLRYTSRSYTITATHGHHTEITEEHFTTTELWGRIVPVKNVQVFAFVPYTFNNQAGSHSTVKSQGFGDVTLLANYSFINTGDSLRHPLKHTLQLGGGVKLATGATNIKQHEETLASNMQPGTGSTDYLLNGIYTIRYKQMGLNNDVTYRFNSENKDGYKFGDRISASSNVFYWQQVGRISVLPSAGIYYEHAEGDKEHGVANRQKGGDSYFTNLGLNVYVKNLAIGGTYQLPVSSTEAHHATKGNNRTMLNLTYMF</sequence>
<feature type="chain" id="PRO_5016637135" description="MetA-pathway of phenol degradation" evidence="1">
    <location>
        <begin position="21"/>
        <end position="299"/>
    </location>
</feature>
<dbReference type="Proteomes" id="UP000251692">
    <property type="component" value="Unassembled WGS sequence"/>
</dbReference>
<keyword evidence="3" id="KW-1185">Reference proteome</keyword>
<gene>
    <name evidence="2" type="ORF">DP923_06050</name>
</gene>
<dbReference type="EMBL" id="QMDV01000002">
    <property type="protein sequence ID" value="RAU82812.1"/>
    <property type="molecule type" value="Genomic_DNA"/>
</dbReference>
<reference evidence="2 3" key="1">
    <citation type="submission" date="2018-06" db="EMBL/GenBank/DDBJ databases">
        <authorList>
            <person name="Liu Z.-W."/>
        </authorList>
    </citation>
    <scope>NUCLEOTIDE SEQUENCE [LARGE SCALE GENOMIC DNA]</scope>
    <source>
        <strain evidence="2 3">2b14</strain>
    </source>
</reference>
<dbReference type="RefSeq" id="WP_112304961.1">
    <property type="nucleotide sequence ID" value="NZ_QMDV01000002.1"/>
</dbReference>
<reference evidence="2 3" key="2">
    <citation type="submission" date="2018-07" db="EMBL/GenBank/DDBJ databases">
        <title>Pontibacter sp. 2b14 genomic sequence and assembly.</title>
        <authorList>
            <person name="Du Z.-J."/>
        </authorList>
    </citation>
    <scope>NUCLEOTIDE SEQUENCE [LARGE SCALE GENOMIC DNA]</scope>
    <source>
        <strain evidence="2 3">2b14</strain>
    </source>
</reference>
<proteinExistence type="predicted"/>
<feature type="signal peptide" evidence="1">
    <location>
        <begin position="1"/>
        <end position="20"/>
    </location>
</feature>
<accession>A0A364REW2</accession>
<organism evidence="2 3">
    <name type="scientific">Pontibacter arcticus</name>
    <dbReference type="NCBI Taxonomy" id="2080288"/>
    <lineage>
        <taxon>Bacteria</taxon>
        <taxon>Pseudomonadati</taxon>
        <taxon>Bacteroidota</taxon>
        <taxon>Cytophagia</taxon>
        <taxon>Cytophagales</taxon>
        <taxon>Hymenobacteraceae</taxon>
        <taxon>Pontibacter</taxon>
    </lineage>
</organism>
<protein>
    <recommendedName>
        <fullName evidence="4">MetA-pathway of phenol degradation</fullName>
    </recommendedName>
</protein>
<evidence type="ECO:0000256" key="1">
    <source>
        <dbReference type="SAM" id="SignalP"/>
    </source>
</evidence>
<keyword evidence="1" id="KW-0732">Signal</keyword>